<evidence type="ECO:0000259" key="6">
    <source>
        <dbReference type="Pfam" id="PF05670"/>
    </source>
</evidence>
<proteinExistence type="inferred from homology"/>
<dbReference type="Proteomes" id="UP001054846">
    <property type="component" value="Chromosome"/>
</dbReference>
<keyword evidence="4 5" id="KW-0648">Protein biosynthesis</keyword>
<dbReference type="InterPro" id="IPR008532">
    <property type="entry name" value="NFACT_RNA-bd"/>
</dbReference>
<keyword evidence="3 5" id="KW-0694">RNA-binding</keyword>
<dbReference type="EMBL" id="CP063845">
    <property type="protein sequence ID" value="UFP95473.1"/>
    <property type="molecule type" value="Genomic_DNA"/>
</dbReference>
<dbReference type="Pfam" id="PF05670">
    <property type="entry name" value="NFACT-R_1"/>
    <property type="match status" value="1"/>
</dbReference>
<dbReference type="Pfam" id="PF05833">
    <property type="entry name" value="NFACT_N"/>
    <property type="match status" value="1"/>
</dbReference>
<dbReference type="RefSeq" id="WP_230842701.1">
    <property type="nucleotide sequence ID" value="NZ_CP063845.1"/>
</dbReference>
<organism evidence="7 8">
    <name type="scientific">Gloeobacter morelensis MG652769</name>
    <dbReference type="NCBI Taxonomy" id="2781736"/>
    <lineage>
        <taxon>Bacteria</taxon>
        <taxon>Bacillati</taxon>
        <taxon>Cyanobacteriota</taxon>
        <taxon>Cyanophyceae</taxon>
        <taxon>Gloeobacterales</taxon>
        <taxon>Gloeobacteraceae</taxon>
        <taxon>Gloeobacter</taxon>
        <taxon>Gloeobacter morelensis</taxon>
    </lineage>
</organism>
<dbReference type="HAMAP" id="MF_00844_B">
    <property type="entry name" value="RqcH_B"/>
    <property type="match status" value="1"/>
</dbReference>
<keyword evidence="2 5" id="KW-0699">rRNA-binding</keyword>
<evidence type="ECO:0000256" key="2">
    <source>
        <dbReference type="ARBA" id="ARBA00022730"/>
    </source>
</evidence>
<reference evidence="7 8" key="1">
    <citation type="journal article" date="2021" name="Genome Biol. Evol.">
        <title>Complete Genome Sequencing of a Novel Gloeobacter Species from a Waterfall Cave in Mexico.</title>
        <authorList>
            <person name="Saw J.H."/>
            <person name="Cardona T."/>
            <person name="Montejano G."/>
        </authorList>
    </citation>
    <scope>NUCLEOTIDE SEQUENCE [LARGE SCALE GENOMIC DNA]</scope>
    <source>
        <strain evidence="7">MG652769</strain>
    </source>
</reference>
<evidence type="ECO:0000256" key="1">
    <source>
        <dbReference type="ARBA" id="ARBA00022555"/>
    </source>
</evidence>
<evidence type="ECO:0000313" key="8">
    <source>
        <dbReference type="Proteomes" id="UP001054846"/>
    </source>
</evidence>
<keyword evidence="1 5" id="KW-0820">tRNA-binding</keyword>
<dbReference type="PANTHER" id="PTHR15239:SF6">
    <property type="entry name" value="RIBOSOME QUALITY CONTROL COMPLEX SUBUNIT NEMF"/>
    <property type="match status" value="1"/>
</dbReference>
<comment type="function">
    <text evidence="5">Key component of the ribosome quality control system (RQC), a ribosome-associated complex that mediates the extraction of incompletely synthesized nascent chains from stalled ribosomes and their subsequent degradation. RqcH recruits Ala-charged tRNA, and with RqcP directs the elongation of stalled nascent chains on 50S ribosomal subunits, leading to non-templated C-terminal alanine extensions (Ala tail). The Ala tail promotes nascent chain degradation. May add between 1 and at least 8 Ala residues. Binds to stalled 50S ribosomal subunits.</text>
</comment>
<comment type="subunit">
    <text evidence="5">Associates with stalled 50S ribosomal subunits. Binds to RqcP.</text>
</comment>
<gene>
    <name evidence="5" type="primary">rqcH</name>
    <name evidence="7" type="ORF">ISF26_04275</name>
</gene>
<evidence type="ECO:0000313" key="7">
    <source>
        <dbReference type="EMBL" id="UFP95473.1"/>
    </source>
</evidence>
<keyword evidence="8" id="KW-1185">Reference proteome</keyword>
<dbReference type="InterPro" id="IPR051608">
    <property type="entry name" value="RQC_Subunit_NEMF"/>
</dbReference>
<evidence type="ECO:0000256" key="3">
    <source>
        <dbReference type="ARBA" id="ARBA00022884"/>
    </source>
</evidence>
<accession>A0ABY3PP50</accession>
<feature type="domain" description="NFACT RNA-binding" evidence="6">
    <location>
        <begin position="451"/>
        <end position="545"/>
    </location>
</feature>
<comment type="similarity">
    <text evidence="5">Belongs to the NEMF family.</text>
</comment>
<sequence length="571" mass="64039">MQAVDFTALSAARAEIQSAWIPARVEQIRQDDYQTIKLQLKTFAAQRWLVASCHPQAARLHMGEASRGKGARFSFASTLHQYLGGRVLVRCVQPQWERIVRLGFARRPEQEPEVELHVEVMGKYSNIVLTDPGGQILALAHSVSAAQSRVRPLLLGEIYQSPPPLSGPIPNPDEPFASWCARLSVVPGPFAPALFKAYRGVSQTLAQQMLAEAHLPTKVDVVELTEIDWRRLWELWRQWLACLVQGSYRPGWTTGGYTVLGWDLRAPERSVHTLLDRYYTAQLQVDLLRARRSRLQQILKAALAKAVKRRVALEQMLAGAAEGERHKQMADLLMAHLHQGAEPGAQRVVLEDFESGEPVNIPLDPTKDLVANAQAYYRLHRKAKRAQQAVAPLLEQAREEVAYLEQVGATVELLGESTDLEALLEVEEELVQQKYVEAKEKPATSAETVPFHRFLLEGERLVLVGRNNRQNDRLTFEVASPADLWFHAQEIPGSHVVLKLPPGQQADPEQIQLAANVAAYFSQARQSAFVPVIYTERRFVRKLKGGRPGLVTFRDEKVIWGNPNALPDRGT</sequence>
<evidence type="ECO:0000256" key="5">
    <source>
        <dbReference type="HAMAP-Rule" id="MF_00844"/>
    </source>
</evidence>
<evidence type="ECO:0000256" key="4">
    <source>
        <dbReference type="ARBA" id="ARBA00022917"/>
    </source>
</evidence>
<dbReference type="Gene3D" id="2.30.310.10">
    <property type="entry name" value="ibrinogen binding protein from staphylococcus aureus domain"/>
    <property type="match status" value="1"/>
</dbReference>
<protein>
    <recommendedName>
        <fullName evidence="5">Rqc2 homolog RqcH</fullName>
        <shortName evidence="5">RqcH</shortName>
    </recommendedName>
</protein>
<dbReference type="InterPro" id="IPR043682">
    <property type="entry name" value="RqcH_bacterial"/>
</dbReference>
<name>A0ABY3PP50_9CYAN</name>
<dbReference type="PANTHER" id="PTHR15239">
    <property type="entry name" value="NUCLEAR EXPORT MEDIATOR FACTOR NEMF"/>
    <property type="match status" value="1"/>
</dbReference>